<accession>A0A0F9WC18</accession>
<gene>
    <name evidence="2" type="ORF">LCGC14_0299780</name>
</gene>
<feature type="transmembrane region" description="Helical" evidence="1">
    <location>
        <begin position="96"/>
        <end position="118"/>
    </location>
</feature>
<keyword evidence="1" id="KW-0472">Membrane</keyword>
<dbReference type="EMBL" id="LAZR01000186">
    <property type="protein sequence ID" value="KKN83346.1"/>
    <property type="molecule type" value="Genomic_DNA"/>
</dbReference>
<protein>
    <submittedName>
        <fullName evidence="2">Uncharacterized protein</fullName>
    </submittedName>
</protein>
<organism evidence="2">
    <name type="scientific">marine sediment metagenome</name>
    <dbReference type="NCBI Taxonomy" id="412755"/>
    <lineage>
        <taxon>unclassified sequences</taxon>
        <taxon>metagenomes</taxon>
        <taxon>ecological metagenomes</taxon>
    </lineage>
</organism>
<evidence type="ECO:0000313" key="2">
    <source>
        <dbReference type="EMBL" id="KKN83346.1"/>
    </source>
</evidence>
<keyword evidence="1" id="KW-0812">Transmembrane</keyword>
<comment type="caution">
    <text evidence="2">The sequence shown here is derived from an EMBL/GenBank/DDBJ whole genome shotgun (WGS) entry which is preliminary data.</text>
</comment>
<feature type="transmembrane region" description="Helical" evidence="1">
    <location>
        <begin position="68"/>
        <end position="90"/>
    </location>
</feature>
<evidence type="ECO:0000256" key="1">
    <source>
        <dbReference type="SAM" id="Phobius"/>
    </source>
</evidence>
<reference evidence="2" key="1">
    <citation type="journal article" date="2015" name="Nature">
        <title>Complex archaea that bridge the gap between prokaryotes and eukaryotes.</title>
        <authorList>
            <person name="Spang A."/>
            <person name="Saw J.H."/>
            <person name="Jorgensen S.L."/>
            <person name="Zaremba-Niedzwiedzka K."/>
            <person name="Martijn J."/>
            <person name="Lind A.E."/>
            <person name="van Eijk R."/>
            <person name="Schleper C."/>
            <person name="Guy L."/>
            <person name="Ettema T.J."/>
        </authorList>
    </citation>
    <scope>NUCLEOTIDE SEQUENCE</scope>
</reference>
<sequence>MSAVAPGRLAAAALAFLLWGGWALLANWSAGHQEALIAGLLQGSASAVLTLLMAACANALFERLPGPVLRIILPPLLIVSVSFSALWLAHTANATPALWATILPPSALAFAYCLYLTFSLARDASASSSEQ</sequence>
<dbReference type="AlphaFoldDB" id="A0A0F9WC18"/>
<name>A0A0F9WC18_9ZZZZ</name>
<feature type="transmembrane region" description="Helical" evidence="1">
    <location>
        <begin position="35"/>
        <end position="61"/>
    </location>
</feature>
<keyword evidence="1" id="KW-1133">Transmembrane helix</keyword>
<proteinExistence type="predicted"/>